<protein>
    <submittedName>
        <fullName evidence="2">Uncharacterized protein</fullName>
    </submittedName>
</protein>
<evidence type="ECO:0000313" key="3">
    <source>
        <dbReference type="Proteomes" id="UP000326354"/>
    </source>
</evidence>
<gene>
    <name evidence="2" type="ORF">UABAM_05684</name>
</gene>
<keyword evidence="1" id="KW-0812">Transmembrane</keyword>
<dbReference type="RefSeq" id="WP_151971306.1">
    <property type="nucleotide sequence ID" value="NZ_AP019860.1"/>
</dbReference>
<feature type="transmembrane region" description="Helical" evidence="1">
    <location>
        <begin position="12"/>
        <end position="33"/>
    </location>
</feature>
<dbReference type="AlphaFoldDB" id="A0A5S9ITT4"/>
<keyword evidence="1" id="KW-1133">Transmembrane helix</keyword>
<feature type="transmembrane region" description="Helical" evidence="1">
    <location>
        <begin position="39"/>
        <end position="58"/>
    </location>
</feature>
<keyword evidence="3" id="KW-1185">Reference proteome</keyword>
<reference evidence="2 3" key="1">
    <citation type="submission" date="2019-08" db="EMBL/GenBank/DDBJ databases">
        <title>Complete genome sequence of Candidatus Uab amorphum.</title>
        <authorList>
            <person name="Shiratori T."/>
            <person name="Suzuki S."/>
            <person name="Kakizawa Y."/>
            <person name="Ishida K."/>
        </authorList>
    </citation>
    <scope>NUCLEOTIDE SEQUENCE [LARGE SCALE GENOMIC DNA]</scope>
    <source>
        <strain evidence="2 3">SRT547</strain>
    </source>
</reference>
<evidence type="ECO:0000256" key="1">
    <source>
        <dbReference type="SAM" id="Phobius"/>
    </source>
</evidence>
<organism evidence="2 3">
    <name type="scientific">Uabimicrobium amorphum</name>
    <dbReference type="NCBI Taxonomy" id="2596890"/>
    <lineage>
        <taxon>Bacteria</taxon>
        <taxon>Pseudomonadati</taxon>
        <taxon>Planctomycetota</taxon>
        <taxon>Candidatus Uabimicrobiia</taxon>
        <taxon>Candidatus Uabimicrobiales</taxon>
        <taxon>Candidatus Uabimicrobiaceae</taxon>
        <taxon>Candidatus Uabimicrobium</taxon>
    </lineage>
</organism>
<dbReference type="KEGG" id="uam:UABAM_05684"/>
<accession>A0A5S9ITT4</accession>
<dbReference type="Proteomes" id="UP000326354">
    <property type="component" value="Chromosome"/>
</dbReference>
<proteinExistence type="predicted"/>
<name>A0A5S9ITT4_UABAM</name>
<sequence>MSDENDVINPPKIIGLFLSVFGFAVLVAIAFTPTFSGRITNLICGTVILIVSGVFLWMSKKQP</sequence>
<dbReference type="EMBL" id="AP019860">
    <property type="protein sequence ID" value="BBM87281.1"/>
    <property type="molecule type" value="Genomic_DNA"/>
</dbReference>
<keyword evidence="1" id="KW-0472">Membrane</keyword>
<evidence type="ECO:0000313" key="2">
    <source>
        <dbReference type="EMBL" id="BBM87281.1"/>
    </source>
</evidence>